<dbReference type="InterPro" id="IPR023547">
    <property type="entry name" value="DGGGP_synth"/>
</dbReference>
<comment type="cofactor">
    <cofactor evidence="12">
        <name>Mg(2+)</name>
        <dbReference type="ChEBI" id="CHEBI:18420"/>
    </cofactor>
</comment>
<comment type="similarity">
    <text evidence="12">Belongs to the UbiA prenyltransferase family. DGGGP synthase subfamily.</text>
</comment>
<dbReference type="STRING" id="579137.Metvu_1074"/>
<comment type="subcellular location">
    <subcellularLocation>
        <location evidence="1 12">Cell membrane</location>
        <topology evidence="1 12">Multi-pass membrane protein</topology>
    </subcellularLocation>
</comment>
<feature type="transmembrane region" description="Helical" evidence="12">
    <location>
        <begin position="200"/>
        <end position="219"/>
    </location>
</feature>
<dbReference type="PANTHER" id="PTHR42723">
    <property type="entry name" value="CHLOROPHYLL SYNTHASE"/>
    <property type="match status" value="1"/>
</dbReference>
<keyword evidence="8 12" id="KW-0443">Lipid metabolism</keyword>
<dbReference type="HOGENOM" id="CLU_073311_1_1_2"/>
<feature type="transmembrane region" description="Helical" evidence="12">
    <location>
        <begin position="225"/>
        <end position="246"/>
    </location>
</feature>
<protein>
    <recommendedName>
        <fullName evidence="12">Digeranylgeranylglyceryl phosphate synthase</fullName>
        <shortName evidence="12">DGGGP synthase</shortName>
        <shortName evidence="12">DGGGPS</shortName>
        <ecNumber evidence="12">2.5.1.42</ecNumber>
    </recommendedName>
    <alternativeName>
        <fullName evidence="12">(S)-2,3-di-O-geranylgeranylglyceryl phosphate synthase</fullName>
    </alternativeName>
    <alternativeName>
        <fullName evidence="12">Geranylgeranylglycerol-phosphate geranylgeranyltransferase</fullName>
    </alternativeName>
</protein>
<evidence type="ECO:0000256" key="10">
    <source>
        <dbReference type="ARBA" id="ARBA00023209"/>
    </source>
</evidence>
<evidence type="ECO:0000256" key="8">
    <source>
        <dbReference type="ARBA" id="ARBA00023098"/>
    </source>
</evidence>
<keyword evidence="6 12" id="KW-0460">Magnesium</keyword>
<evidence type="ECO:0000256" key="9">
    <source>
        <dbReference type="ARBA" id="ARBA00023136"/>
    </source>
</evidence>
<keyword evidence="14" id="KW-1185">Reference proteome</keyword>
<keyword evidence="3 12" id="KW-0444">Lipid biosynthesis</keyword>
<evidence type="ECO:0000256" key="3">
    <source>
        <dbReference type="ARBA" id="ARBA00022516"/>
    </source>
</evidence>
<sequence>MGKFSDYLELIRIKNCITASFGGVIGYLISSNFEIDIFKIILVYSVVFFICAYGNVINDIFDIEIDKINKPFRPLPSGKISLKEAKFFSFLLLFTGLFLSVFINIYALIIAIINSIFLYLYGKKYKKYKPIGNFLVGYLTGSVFLFGGVAGKNVYPVVILFLCSLFSIWGREIIKDFEDMEGDLKEGVVSLPIMYKEKSLFIASLLIIIAIILSPLPYIFGVFGISYLILIVLCDILFLWAIIILLKNPTKKTASKVSKLLKIIMNIVLVAFLVGAV</sequence>
<evidence type="ECO:0000256" key="6">
    <source>
        <dbReference type="ARBA" id="ARBA00022842"/>
    </source>
</evidence>
<keyword evidence="5 12" id="KW-0812">Transmembrane</keyword>
<feature type="transmembrane region" description="Helical" evidence="12">
    <location>
        <begin position="12"/>
        <end position="30"/>
    </location>
</feature>
<dbReference type="KEGG" id="mvu:Metvu_1074"/>
<keyword evidence="4 12" id="KW-0808">Transferase</keyword>
<proteinExistence type="inferred from homology"/>
<gene>
    <name evidence="13" type="ordered locus">Metvu_1074</name>
</gene>
<evidence type="ECO:0000256" key="1">
    <source>
        <dbReference type="ARBA" id="ARBA00004651"/>
    </source>
</evidence>
<dbReference type="PANTHER" id="PTHR42723:SF1">
    <property type="entry name" value="CHLOROPHYLL SYNTHASE, CHLOROPLASTIC"/>
    <property type="match status" value="1"/>
</dbReference>
<evidence type="ECO:0000256" key="11">
    <source>
        <dbReference type="ARBA" id="ARBA00023264"/>
    </source>
</evidence>
<evidence type="ECO:0000313" key="14">
    <source>
        <dbReference type="Proteomes" id="UP000002063"/>
    </source>
</evidence>
<accession>C9RH80</accession>
<keyword evidence="9 12" id="KW-0472">Membrane</keyword>
<dbReference type="Gene3D" id="1.10.357.140">
    <property type="entry name" value="UbiA prenyltransferase"/>
    <property type="match status" value="1"/>
</dbReference>
<feature type="transmembrane region" description="Helical" evidence="12">
    <location>
        <begin position="154"/>
        <end position="170"/>
    </location>
</feature>
<dbReference type="GeneID" id="8513413"/>
<dbReference type="UniPathway" id="UPA00940"/>
<evidence type="ECO:0000256" key="2">
    <source>
        <dbReference type="ARBA" id="ARBA00022475"/>
    </source>
</evidence>
<dbReference type="RefSeq" id="WP_015733152.1">
    <property type="nucleotide sequence ID" value="NC_013407.1"/>
</dbReference>
<comment type="function">
    <text evidence="12">Prenyltransferase that catalyzes the transfer of the geranylgeranyl moiety of geranylgeranyl diphosphate (GGPP) to the C2 hydroxyl of (S)-3-O-geranylgeranylglyceryl phosphate (GGGP). This reaction is the second ether-bond-formation step in the biosynthesis of archaeal membrane lipids.</text>
</comment>
<dbReference type="Pfam" id="PF01040">
    <property type="entry name" value="UbiA"/>
    <property type="match status" value="1"/>
</dbReference>
<dbReference type="CDD" id="cd13961">
    <property type="entry name" value="PT_UbiA_DGGGPS"/>
    <property type="match status" value="1"/>
</dbReference>
<dbReference type="GO" id="GO:0046474">
    <property type="term" value="P:glycerophospholipid biosynthetic process"/>
    <property type="evidence" value="ECO:0007669"/>
    <property type="project" value="UniProtKB-UniRule"/>
</dbReference>
<evidence type="ECO:0000313" key="13">
    <source>
        <dbReference type="EMBL" id="ACX72932.1"/>
    </source>
</evidence>
<dbReference type="InterPro" id="IPR000537">
    <property type="entry name" value="UbiA_prenyltransferase"/>
</dbReference>
<dbReference type="Proteomes" id="UP000002063">
    <property type="component" value="Chromosome"/>
</dbReference>
<dbReference type="HAMAP" id="MF_01286">
    <property type="entry name" value="DGGGP_synth"/>
    <property type="match status" value="1"/>
</dbReference>
<name>C9RH80_METVM</name>
<dbReference type="InterPro" id="IPR050475">
    <property type="entry name" value="Prenyltransferase_related"/>
</dbReference>
<evidence type="ECO:0000256" key="4">
    <source>
        <dbReference type="ARBA" id="ARBA00022679"/>
    </source>
</evidence>
<dbReference type="GO" id="GO:0000287">
    <property type="term" value="F:magnesium ion binding"/>
    <property type="evidence" value="ECO:0007669"/>
    <property type="project" value="UniProtKB-UniRule"/>
</dbReference>
<dbReference type="EMBL" id="CP001787">
    <property type="protein sequence ID" value="ACX72932.1"/>
    <property type="molecule type" value="Genomic_DNA"/>
</dbReference>
<evidence type="ECO:0000256" key="12">
    <source>
        <dbReference type="HAMAP-Rule" id="MF_01286"/>
    </source>
</evidence>
<keyword evidence="7 12" id="KW-1133">Transmembrane helix</keyword>
<dbReference type="OrthoDB" id="11851at2157"/>
<comment type="pathway">
    <text evidence="12">Membrane lipid metabolism; glycerophospholipid metabolism.</text>
</comment>
<reference evidence="13" key="1">
    <citation type="submission" date="2009-10" db="EMBL/GenBank/DDBJ databases">
        <title>Complete sequence of chromosome of Methanocaldococcus vulcanius M7.</title>
        <authorList>
            <consortium name="US DOE Joint Genome Institute"/>
            <person name="Lucas S."/>
            <person name="Copeland A."/>
            <person name="Lapidus A."/>
            <person name="Glavina del Rio T."/>
            <person name="Dalin E."/>
            <person name="Tice H."/>
            <person name="Bruce D."/>
            <person name="Goodwin L."/>
            <person name="Pitluck S."/>
            <person name="Lcollab F.I."/>
            <person name="Brettin T."/>
            <person name="Detter J.C."/>
            <person name="Han C."/>
            <person name="Tapia R."/>
            <person name="Kuske C.R."/>
            <person name="Schmutz J."/>
            <person name="Larimer F."/>
            <person name="Land M."/>
            <person name="Hauser L."/>
            <person name="Kyrpides N."/>
            <person name="Ovchinikova G."/>
            <person name="Sieprawska-Lupa M."/>
            <person name="Whitman W.B."/>
            <person name="Woyke T."/>
        </authorList>
    </citation>
    <scope>NUCLEOTIDE SEQUENCE [LARGE SCALE GENOMIC DNA]</scope>
    <source>
        <strain evidence="13">M7</strain>
    </source>
</reference>
<dbReference type="InterPro" id="IPR044878">
    <property type="entry name" value="UbiA_sf"/>
</dbReference>
<dbReference type="GO" id="GO:0047295">
    <property type="term" value="F:geranylgeranylglycerol-phosphate geranylgeranyltransferase activity"/>
    <property type="evidence" value="ECO:0007669"/>
    <property type="project" value="UniProtKB-UniRule"/>
</dbReference>
<comment type="catalytic activity">
    <reaction evidence="12">
        <text>sn-3-O-(geranylgeranyl)glycerol 1-phosphate + (2E,6E,10E)-geranylgeranyl diphosphate = 2,3-bis-O-(geranylgeranyl)-sn-glycerol 1-phosphate + diphosphate</text>
        <dbReference type="Rhea" id="RHEA:18109"/>
        <dbReference type="ChEBI" id="CHEBI:33019"/>
        <dbReference type="ChEBI" id="CHEBI:57677"/>
        <dbReference type="ChEBI" id="CHEBI:58756"/>
        <dbReference type="ChEBI" id="CHEBI:58837"/>
        <dbReference type="EC" id="2.5.1.42"/>
    </reaction>
</comment>
<dbReference type="AlphaFoldDB" id="C9RH80"/>
<feature type="transmembrane region" description="Helical" evidence="12">
    <location>
        <begin position="131"/>
        <end position="148"/>
    </location>
</feature>
<feature type="transmembrane region" description="Helical" evidence="12">
    <location>
        <begin position="37"/>
        <end position="57"/>
    </location>
</feature>
<organism evidence="13 14">
    <name type="scientific">Methanocaldococcus vulcanius (strain ATCC 700851 / DSM 12094 / M7)</name>
    <name type="common">Methanococcus vulcanius</name>
    <dbReference type="NCBI Taxonomy" id="579137"/>
    <lineage>
        <taxon>Archaea</taxon>
        <taxon>Methanobacteriati</taxon>
        <taxon>Methanobacteriota</taxon>
        <taxon>Methanomada group</taxon>
        <taxon>Methanococci</taxon>
        <taxon>Methanococcales</taxon>
        <taxon>Methanocaldococcaceae</taxon>
        <taxon>Methanocaldococcus</taxon>
    </lineage>
</organism>
<evidence type="ECO:0000256" key="5">
    <source>
        <dbReference type="ARBA" id="ARBA00022692"/>
    </source>
</evidence>
<keyword evidence="10 12" id="KW-0594">Phospholipid biosynthesis</keyword>
<dbReference type="GO" id="GO:0005886">
    <property type="term" value="C:plasma membrane"/>
    <property type="evidence" value="ECO:0007669"/>
    <property type="project" value="UniProtKB-SubCell"/>
</dbReference>
<feature type="transmembrane region" description="Helical" evidence="12">
    <location>
        <begin position="87"/>
        <end position="119"/>
    </location>
</feature>
<dbReference type="Gene3D" id="1.20.120.1780">
    <property type="entry name" value="UbiA prenyltransferase"/>
    <property type="match status" value="1"/>
</dbReference>
<keyword evidence="11 12" id="KW-1208">Phospholipid metabolism</keyword>
<dbReference type="eggNOG" id="arCOG00476">
    <property type="taxonomic scope" value="Archaea"/>
</dbReference>
<dbReference type="EC" id="2.5.1.42" evidence="12"/>
<feature type="transmembrane region" description="Helical" evidence="12">
    <location>
        <begin position="258"/>
        <end position="276"/>
    </location>
</feature>
<evidence type="ECO:0000256" key="7">
    <source>
        <dbReference type="ARBA" id="ARBA00022989"/>
    </source>
</evidence>
<keyword evidence="2 12" id="KW-1003">Cell membrane</keyword>